<keyword evidence="1" id="KW-0805">Transcription regulation</keyword>
<evidence type="ECO:0000313" key="5">
    <source>
        <dbReference type="EMBL" id="KRO26157.1"/>
    </source>
</evidence>
<dbReference type="PANTHER" id="PTHR43132:SF6">
    <property type="entry name" value="HTH-TYPE TRANSCRIPTIONAL REPRESSOR CZRA"/>
    <property type="match status" value="1"/>
</dbReference>
<dbReference type="EMBL" id="JQCQ01000002">
    <property type="protein sequence ID" value="KRO26157.1"/>
    <property type="molecule type" value="Genomic_DNA"/>
</dbReference>
<keyword evidence="2" id="KW-0238">DNA-binding</keyword>
<evidence type="ECO:0000256" key="2">
    <source>
        <dbReference type="ARBA" id="ARBA00023125"/>
    </source>
</evidence>
<sequence length="104" mass="11974">MAIDEKLFDETHQILKVLSNLTRIKILYLLEDKPYNVSEICAELGLEQSVVSHQLKILRELQLVSATRVKKNNYYQLDDPHILQVINSAMGHAEHVIRGKKHGE</sequence>
<dbReference type="InterPro" id="IPR001845">
    <property type="entry name" value="HTH_ArsR_DNA-bd_dom"/>
</dbReference>
<dbReference type="Pfam" id="PF01022">
    <property type="entry name" value="HTH_5"/>
    <property type="match status" value="1"/>
</dbReference>
<organism evidence="5 6">
    <name type="scientific">Pediococcus argentinicus</name>
    <dbReference type="NCBI Taxonomy" id="480391"/>
    <lineage>
        <taxon>Bacteria</taxon>
        <taxon>Bacillati</taxon>
        <taxon>Bacillota</taxon>
        <taxon>Bacilli</taxon>
        <taxon>Lactobacillales</taxon>
        <taxon>Lactobacillaceae</taxon>
        <taxon>Pediococcus</taxon>
    </lineage>
</organism>
<dbReference type="CDD" id="cd00090">
    <property type="entry name" value="HTH_ARSR"/>
    <property type="match status" value="1"/>
</dbReference>
<dbReference type="PROSITE" id="PS50987">
    <property type="entry name" value="HTH_ARSR_2"/>
    <property type="match status" value="1"/>
</dbReference>
<dbReference type="GO" id="GO:0003677">
    <property type="term" value="F:DNA binding"/>
    <property type="evidence" value="ECO:0007669"/>
    <property type="project" value="UniProtKB-KW"/>
</dbReference>
<comment type="caution">
    <text evidence="5">The sequence shown here is derived from an EMBL/GenBank/DDBJ whole genome shotgun (WGS) entry which is preliminary data.</text>
</comment>
<feature type="domain" description="HTH arsR-type" evidence="4">
    <location>
        <begin position="3"/>
        <end position="97"/>
    </location>
</feature>
<reference evidence="5 6" key="1">
    <citation type="journal article" date="2015" name="Genome Announc.">
        <title>Expanding the biotechnology potential of lactobacilli through comparative genomics of 213 strains and associated genera.</title>
        <authorList>
            <person name="Sun Z."/>
            <person name="Harris H.M."/>
            <person name="McCann A."/>
            <person name="Guo C."/>
            <person name="Argimon S."/>
            <person name="Zhang W."/>
            <person name="Yang X."/>
            <person name="Jeffery I.B."/>
            <person name="Cooney J.C."/>
            <person name="Kagawa T.F."/>
            <person name="Liu W."/>
            <person name="Song Y."/>
            <person name="Salvetti E."/>
            <person name="Wrobel A."/>
            <person name="Rasinkangas P."/>
            <person name="Parkhill J."/>
            <person name="Rea M.C."/>
            <person name="O'Sullivan O."/>
            <person name="Ritari J."/>
            <person name="Douillard F.P."/>
            <person name="Paul Ross R."/>
            <person name="Yang R."/>
            <person name="Briner A.E."/>
            <person name="Felis G.E."/>
            <person name="de Vos W.M."/>
            <person name="Barrangou R."/>
            <person name="Klaenhammer T.R."/>
            <person name="Caufield P.W."/>
            <person name="Cui Y."/>
            <person name="Zhang H."/>
            <person name="O'Toole P.W."/>
        </authorList>
    </citation>
    <scope>NUCLEOTIDE SEQUENCE [LARGE SCALE GENOMIC DNA]</scope>
    <source>
        <strain evidence="5 6">DSM 23026</strain>
    </source>
</reference>
<dbReference type="InterPro" id="IPR051011">
    <property type="entry name" value="Metal_resp_trans_reg"/>
</dbReference>
<evidence type="ECO:0000256" key="3">
    <source>
        <dbReference type="ARBA" id="ARBA00023163"/>
    </source>
</evidence>
<gene>
    <name evidence="5" type="ORF">IV88_GL000617</name>
</gene>
<dbReference type="InterPro" id="IPR036388">
    <property type="entry name" value="WH-like_DNA-bd_sf"/>
</dbReference>
<dbReference type="NCBIfam" id="NF033788">
    <property type="entry name" value="HTH_metalloreg"/>
    <property type="match status" value="1"/>
</dbReference>
<evidence type="ECO:0000313" key="6">
    <source>
        <dbReference type="Proteomes" id="UP000051249"/>
    </source>
</evidence>
<keyword evidence="6" id="KW-1185">Reference proteome</keyword>
<name>A0A0R2NQ55_9LACO</name>
<keyword evidence="3" id="KW-0804">Transcription</keyword>
<dbReference type="PATRIC" id="fig|480391.4.peg.625"/>
<dbReference type="AlphaFoldDB" id="A0A0R2NQ55"/>
<dbReference type="PANTHER" id="PTHR43132">
    <property type="entry name" value="ARSENICAL RESISTANCE OPERON REPRESSOR ARSR-RELATED"/>
    <property type="match status" value="1"/>
</dbReference>
<dbReference type="Proteomes" id="UP000051249">
    <property type="component" value="Unassembled WGS sequence"/>
</dbReference>
<protein>
    <recommendedName>
        <fullName evidence="4">HTH arsR-type domain-containing protein</fullName>
    </recommendedName>
</protein>
<evidence type="ECO:0000259" key="4">
    <source>
        <dbReference type="PROSITE" id="PS50987"/>
    </source>
</evidence>
<dbReference type="Gene3D" id="1.10.10.10">
    <property type="entry name" value="Winged helix-like DNA-binding domain superfamily/Winged helix DNA-binding domain"/>
    <property type="match status" value="1"/>
</dbReference>
<dbReference type="InterPro" id="IPR011991">
    <property type="entry name" value="ArsR-like_HTH"/>
</dbReference>
<dbReference type="PRINTS" id="PR00778">
    <property type="entry name" value="HTHARSR"/>
</dbReference>
<dbReference type="OrthoDB" id="9794330at2"/>
<dbReference type="InterPro" id="IPR036390">
    <property type="entry name" value="WH_DNA-bd_sf"/>
</dbReference>
<dbReference type="SUPFAM" id="SSF46785">
    <property type="entry name" value="Winged helix' DNA-binding domain"/>
    <property type="match status" value="1"/>
</dbReference>
<evidence type="ECO:0000256" key="1">
    <source>
        <dbReference type="ARBA" id="ARBA00023015"/>
    </source>
</evidence>
<proteinExistence type="predicted"/>
<dbReference type="SMART" id="SM00418">
    <property type="entry name" value="HTH_ARSR"/>
    <property type="match status" value="1"/>
</dbReference>
<dbReference type="GO" id="GO:0003700">
    <property type="term" value="F:DNA-binding transcription factor activity"/>
    <property type="evidence" value="ECO:0007669"/>
    <property type="project" value="InterPro"/>
</dbReference>
<accession>A0A0R2NQ55</accession>
<dbReference type="RefSeq" id="WP_057797756.1">
    <property type="nucleotide sequence ID" value="NZ_BJZZ01000002.1"/>
</dbReference>